<evidence type="ECO:0000256" key="2">
    <source>
        <dbReference type="ARBA" id="ARBA00023125"/>
    </source>
</evidence>
<keyword evidence="2" id="KW-0238">DNA-binding</keyword>
<dbReference type="GO" id="GO:0043565">
    <property type="term" value="F:sequence-specific DNA binding"/>
    <property type="evidence" value="ECO:0007669"/>
    <property type="project" value="InterPro"/>
</dbReference>
<dbReference type="HOGENOM" id="CLU_000445_87_1_5"/>
<evidence type="ECO:0000313" key="5">
    <source>
        <dbReference type="EMBL" id="CDN47832.1"/>
    </source>
</evidence>
<dbReference type="InterPro" id="IPR018060">
    <property type="entry name" value="HTH_AraC"/>
</dbReference>
<dbReference type="PANTHER" id="PTHR11019">
    <property type="entry name" value="HTH-TYPE TRANSCRIPTIONAL REGULATOR NIMR"/>
    <property type="match status" value="1"/>
</dbReference>
<keyword evidence="6" id="KW-1185">Reference proteome</keyword>
<dbReference type="PROSITE" id="PS01124">
    <property type="entry name" value="HTH_ARAC_FAMILY_2"/>
    <property type="match status" value="1"/>
</dbReference>
<protein>
    <submittedName>
        <fullName evidence="5">Transcriptional regulator, AraC family</fullName>
    </submittedName>
</protein>
<dbReference type="PRINTS" id="PR00032">
    <property type="entry name" value="HTHARAC"/>
</dbReference>
<accession>A0A068SNH7</accession>
<keyword evidence="1" id="KW-0805">Transcription regulation</keyword>
<dbReference type="Pfam" id="PF12833">
    <property type="entry name" value="HTH_18"/>
    <property type="match status" value="1"/>
</dbReference>
<dbReference type="PROSITE" id="PS00041">
    <property type="entry name" value="HTH_ARAC_FAMILY_1"/>
    <property type="match status" value="1"/>
</dbReference>
<dbReference type="OrthoDB" id="345413at2"/>
<dbReference type="InterPro" id="IPR020449">
    <property type="entry name" value="Tscrpt_reg_AraC-type_HTH"/>
</dbReference>
<dbReference type="InterPro" id="IPR009057">
    <property type="entry name" value="Homeodomain-like_sf"/>
</dbReference>
<gene>
    <name evidence="5" type="ORF">RG540_CH16600</name>
</gene>
<evidence type="ECO:0000256" key="1">
    <source>
        <dbReference type="ARBA" id="ARBA00023015"/>
    </source>
</evidence>
<dbReference type="eggNOG" id="COG4977">
    <property type="taxonomic scope" value="Bacteria"/>
</dbReference>
<proteinExistence type="predicted"/>
<evidence type="ECO:0000313" key="6">
    <source>
        <dbReference type="Proteomes" id="UP000028181"/>
    </source>
</evidence>
<evidence type="ECO:0000256" key="3">
    <source>
        <dbReference type="ARBA" id="ARBA00023163"/>
    </source>
</evidence>
<name>A0A068SNH7_NEOGA</name>
<dbReference type="GeneID" id="24259021"/>
<feature type="domain" description="HTH araC/xylS-type" evidence="4">
    <location>
        <begin position="149"/>
        <end position="247"/>
    </location>
</feature>
<sequence length="250" mass="27747">MATISHAYHRVFDAPFEIERAFDADYLLYASAGIFVLDIGDRRWMLPPQRAALIARGTVIAVRSNGAATASSVLFGDREFEAPLPACRVFGLSDLARQMILHVMRWDTGRPSCDETANAFFRALASVAADLAAEEDETWLPKPQSPAMAVAVERMLEDLDRDLDFGSLAEASRLSERTLARKFDAELGMSFRDFRHRARMVRAKEMLLAGREPITEIGLACGFESTSSFIKAFRTFAGTTPRQYRVGKAG</sequence>
<dbReference type="AlphaFoldDB" id="A0A068SNH7"/>
<dbReference type="RefSeq" id="WP_038586517.1">
    <property type="nucleotide sequence ID" value="NZ_HG938353.1"/>
</dbReference>
<organism evidence="5 6">
    <name type="scientific">Neorhizobium galegae bv. orientalis str. HAMBI 540</name>
    <dbReference type="NCBI Taxonomy" id="1028800"/>
    <lineage>
        <taxon>Bacteria</taxon>
        <taxon>Pseudomonadati</taxon>
        <taxon>Pseudomonadota</taxon>
        <taxon>Alphaproteobacteria</taxon>
        <taxon>Hyphomicrobiales</taxon>
        <taxon>Rhizobiaceae</taxon>
        <taxon>Rhizobium/Agrobacterium group</taxon>
        <taxon>Neorhizobium</taxon>
    </lineage>
</organism>
<reference evidence="6" key="1">
    <citation type="journal article" date="2014" name="BMC Genomics">
        <title>Genome sequencing of two Neorhizobium galegae strains reveals a noeT gene responsible for the unusual acetylation of the nodulation factors.</title>
        <authorList>
            <person name="Osterman J."/>
            <person name="Marsh J."/>
            <person name="Laine P.K."/>
            <person name="Zeng Z."/>
            <person name="Alatalo E."/>
            <person name="Sullivan J.T."/>
            <person name="Young J.P."/>
            <person name="Thomas-Oates J."/>
            <person name="Paulin L."/>
            <person name="Lindstrom K."/>
        </authorList>
    </citation>
    <scope>NUCLEOTIDE SEQUENCE [LARGE SCALE GENOMIC DNA]</scope>
    <source>
        <strain evidence="6">HAMBI 540</strain>
    </source>
</reference>
<evidence type="ECO:0000259" key="4">
    <source>
        <dbReference type="PROSITE" id="PS01124"/>
    </source>
</evidence>
<dbReference type="EMBL" id="HG938353">
    <property type="protein sequence ID" value="CDN47832.1"/>
    <property type="molecule type" value="Genomic_DNA"/>
</dbReference>
<dbReference type="SMART" id="SM00342">
    <property type="entry name" value="HTH_ARAC"/>
    <property type="match status" value="1"/>
</dbReference>
<keyword evidence="3" id="KW-0804">Transcription</keyword>
<dbReference type="GO" id="GO:0003700">
    <property type="term" value="F:DNA-binding transcription factor activity"/>
    <property type="evidence" value="ECO:0007669"/>
    <property type="project" value="InterPro"/>
</dbReference>
<dbReference type="Gene3D" id="1.10.10.60">
    <property type="entry name" value="Homeodomain-like"/>
    <property type="match status" value="2"/>
</dbReference>
<dbReference type="PANTHER" id="PTHR11019:SF190">
    <property type="entry name" value="ARAC-FAMILY REGULATORY PROTEIN"/>
    <property type="match status" value="1"/>
</dbReference>
<dbReference type="InterPro" id="IPR018062">
    <property type="entry name" value="HTH_AraC-typ_CS"/>
</dbReference>
<dbReference type="SUPFAM" id="SSF46689">
    <property type="entry name" value="Homeodomain-like"/>
    <property type="match status" value="2"/>
</dbReference>
<dbReference type="KEGG" id="ngg:RG540_CH16600"/>
<dbReference type="Proteomes" id="UP000028181">
    <property type="component" value="Chromosome I"/>
</dbReference>
<dbReference type="PATRIC" id="fig|1028800.3.peg.1670"/>